<comment type="caution">
    <text evidence="8">The sequence shown here is derived from an EMBL/GenBank/DDBJ whole genome shotgun (WGS) entry which is preliminary data.</text>
</comment>
<evidence type="ECO:0000256" key="3">
    <source>
        <dbReference type="ARBA" id="ARBA00023136"/>
    </source>
</evidence>
<protein>
    <submittedName>
        <fullName evidence="8">Small lipoprotein YifL</fullName>
    </submittedName>
</protein>
<sequence length="83" mass="8048">MLKVRQILVSAIGLALVGVALAGCGQKGALYLPTDPAAKNRATLPGLLVPRSGSNDDAASAGPAAAPAPDAAGSAPTTREGTK</sequence>
<comment type="subcellular location">
    <subcellularLocation>
        <location evidence="1">Cell outer membrane</location>
        <topology evidence="1">Lipid-anchor</topology>
    </subcellularLocation>
</comment>
<dbReference type="EMBL" id="JAVDRF010000003">
    <property type="protein sequence ID" value="MDR6536223.1"/>
    <property type="molecule type" value="Genomic_DNA"/>
</dbReference>
<keyword evidence="6 8" id="KW-0449">Lipoprotein</keyword>
<keyword evidence="3" id="KW-0472">Membrane</keyword>
<evidence type="ECO:0000256" key="5">
    <source>
        <dbReference type="ARBA" id="ARBA00023237"/>
    </source>
</evidence>
<evidence type="ECO:0000313" key="9">
    <source>
        <dbReference type="Proteomes" id="UP001184230"/>
    </source>
</evidence>
<evidence type="ECO:0000313" key="8">
    <source>
        <dbReference type="EMBL" id="MDR6536223.1"/>
    </source>
</evidence>
<evidence type="ECO:0000256" key="2">
    <source>
        <dbReference type="ARBA" id="ARBA00022729"/>
    </source>
</evidence>
<dbReference type="Pfam" id="PF13627">
    <property type="entry name" value="LptM_cons"/>
    <property type="match status" value="1"/>
</dbReference>
<reference evidence="8 9" key="1">
    <citation type="submission" date="2023-07" db="EMBL/GenBank/DDBJ databases">
        <title>Sorghum-associated microbial communities from plants grown in Nebraska, USA.</title>
        <authorList>
            <person name="Schachtman D."/>
        </authorList>
    </citation>
    <scope>NUCLEOTIDE SEQUENCE [LARGE SCALE GENOMIC DNA]</scope>
    <source>
        <strain evidence="8 9">DS1781</strain>
    </source>
</reference>
<proteinExistence type="predicted"/>
<keyword evidence="5" id="KW-0998">Cell outer membrane</keyword>
<feature type="region of interest" description="Disordered" evidence="7">
    <location>
        <begin position="46"/>
        <end position="83"/>
    </location>
</feature>
<evidence type="ECO:0000256" key="1">
    <source>
        <dbReference type="ARBA" id="ARBA00004459"/>
    </source>
</evidence>
<keyword evidence="4" id="KW-0564">Palmitate</keyword>
<keyword evidence="9" id="KW-1185">Reference proteome</keyword>
<accession>A0ABU1NCN4</accession>
<evidence type="ECO:0000256" key="7">
    <source>
        <dbReference type="SAM" id="MobiDB-lite"/>
    </source>
</evidence>
<dbReference type="PROSITE" id="PS51257">
    <property type="entry name" value="PROKAR_LIPOPROTEIN"/>
    <property type="match status" value="1"/>
</dbReference>
<evidence type="ECO:0000256" key="4">
    <source>
        <dbReference type="ARBA" id="ARBA00023139"/>
    </source>
</evidence>
<keyword evidence="2" id="KW-0732">Signal</keyword>
<gene>
    <name evidence="8" type="ORF">J2739_001993</name>
</gene>
<dbReference type="InterPro" id="IPR032831">
    <property type="entry name" value="LptM_cons"/>
</dbReference>
<dbReference type="Proteomes" id="UP001184230">
    <property type="component" value="Unassembled WGS sequence"/>
</dbReference>
<dbReference type="NCBIfam" id="NF047847">
    <property type="entry name" value="SS_mature_LptM"/>
    <property type="match status" value="1"/>
</dbReference>
<name>A0ABU1NCN4_9BURK</name>
<evidence type="ECO:0000256" key="6">
    <source>
        <dbReference type="ARBA" id="ARBA00023288"/>
    </source>
</evidence>
<feature type="compositionally biased region" description="Low complexity" evidence="7">
    <location>
        <begin position="52"/>
        <end position="76"/>
    </location>
</feature>
<organism evidence="8 9">
    <name type="scientific">Variovorax soli</name>
    <dbReference type="NCBI Taxonomy" id="376815"/>
    <lineage>
        <taxon>Bacteria</taxon>
        <taxon>Pseudomonadati</taxon>
        <taxon>Pseudomonadota</taxon>
        <taxon>Betaproteobacteria</taxon>
        <taxon>Burkholderiales</taxon>
        <taxon>Comamonadaceae</taxon>
        <taxon>Variovorax</taxon>
    </lineage>
</organism>
<dbReference type="RefSeq" id="WP_405053854.1">
    <property type="nucleotide sequence ID" value="NZ_JAVDRF010000003.1"/>
</dbReference>